<evidence type="ECO:0000313" key="5">
    <source>
        <dbReference type="Proteomes" id="UP001144673"/>
    </source>
</evidence>
<dbReference type="Gene3D" id="3.40.710.10">
    <property type="entry name" value="DD-peptidase/beta-lactamase superfamily"/>
    <property type="match status" value="1"/>
</dbReference>
<accession>A0A9W8Q566</accession>
<dbReference type="EMBL" id="JAJHUN010000011">
    <property type="protein sequence ID" value="KAJ4145885.1"/>
    <property type="molecule type" value="Genomic_DNA"/>
</dbReference>
<dbReference type="InterPro" id="IPR001466">
    <property type="entry name" value="Beta-lactam-related"/>
</dbReference>
<dbReference type="AlphaFoldDB" id="A0A9W8Q566"/>
<sequence>MGDDQEPSVTTMPSVTVPSNPFTGEFKKHVETTLEAWNCPGMSISVIDDDEIFSESFGHAVLPDTKATNDTLWYNGSCTKAHTGALLAKMIDSKTQYPTLADKGWSTTMASVIRDDFVLQDDWATNHATVEDASCHNTGMGRHDIALLKEVTLPDGTTRAATQRDHVRQMRHLNMGDEPRRRFIYSNHMYMALSHAVETVAGKQLGDALREHIWHPLGMKSTFLGNEEAEAGSDTIATGYSWDSEKKVYEPLPSETVKGFCGTGGVISTVSDAAKWLRCLLNKGEPLSTAVHADIRKPRIIISPMTANGSDITTYGLGWQRTVYKGHVLYSHSGATMTHGCEMFWLPDFKFGFVAAGNAHRVSNCSSRSLAYRLIDEKIGVPVGERKDFSALLRSEEDTYKAVKDTAMEVLFPNLGDTPMSCPIKTGELTGAYRDAGYGTMVFTEVSHPEAEKAQRGDTILEAVRRDAFVPLRIRLVPATGLHWLACMKPIDLDEDAMSATLRAEFKVGIDGKTEALEVDFTNPMLGIEDGKVLFKKIQQ</sequence>
<dbReference type="Pfam" id="PF00144">
    <property type="entry name" value="Beta-lactamase"/>
    <property type="match status" value="1"/>
</dbReference>
<comment type="similarity">
    <text evidence="1">Belongs to the peptidase S12 family.</text>
</comment>
<dbReference type="Proteomes" id="UP001144673">
    <property type="component" value="Chromosome 2"/>
</dbReference>
<protein>
    <recommendedName>
        <fullName evidence="3">Beta-lactamase-related domain-containing protein</fullName>
    </recommendedName>
</protein>
<proteinExistence type="inferred from homology"/>
<evidence type="ECO:0000256" key="2">
    <source>
        <dbReference type="SAM" id="MobiDB-lite"/>
    </source>
</evidence>
<feature type="domain" description="Beta-lactamase-related" evidence="3">
    <location>
        <begin position="27"/>
        <end position="358"/>
    </location>
</feature>
<dbReference type="InterPro" id="IPR012338">
    <property type="entry name" value="Beta-lactam/transpept-like"/>
</dbReference>
<keyword evidence="5" id="KW-1185">Reference proteome</keyword>
<organism evidence="4 5">
    <name type="scientific">Akanthomyces muscarius</name>
    <name type="common">Entomopathogenic fungus</name>
    <name type="synonym">Lecanicillium muscarium</name>
    <dbReference type="NCBI Taxonomy" id="2231603"/>
    <lineage>
        <taxon>Eukaryota</taxon>
        <taxon>Fungi</taxon>
        <taxon>Dikarya</taxon>
        <taxon>Ascomycota</taxon>
        <taxon>Pezizomycotina</taxon>
        <taxon>Sordariomycetes</taxon>
        <taxon>Hypocreomycetidae</taxon>
        <taxon>Hypocreales</taxon>
        <taxon>Cordycipitaceae</taxon>
        <taxon>Akanthomyces</taxon>
    </lineage>
</organism>
<comment type="caution">
    <text evidence="4">The sequence shown here is derived from an EMBL/GenBank/DDBJ whole genome shotgun (WGS) entry which is preliminary data.</text>
</comment>
<dbReference type="PANTHER" id="PTHR46825">
    <property type="entry name" value="D-ALANYL-D-ALANINE-CARBOXYPEPTIDASE/ENDOPEPTIDASE AMPH"/>
    <property type="match status" value="1"/>
</dbReference>
<dbReference type="InterPro" id="IPR050491">
    <property type="entry name" value="AmpC-like"/>
</dbReference>
<dbReference type="RefSeq" id="XP_056049555.1">
    <property type="nucleotide sequence ID" value="XM_056195979.1"/>
</dbReference>
<dbReference type="GeneID" id="80891875"/>
<dbReference type="PANTHER" id="PTHR46825:SF9">
    <property type="entry name" value="BETA-LACTAMASE-RELATED DOMAIN-CONTAINING PROTEIN"/>
    <property type="match status" value="1"/>
</dbReference>
<reference evidence="4" key="1">
    <citation type="journal article" date="2023" name="Access Microbiol">
        <title>De-novo genome assembly for Akanthomyces muscarius, a biocontrol agent of insect agricultural pests.</title>
        <authorList>
            <person name="Erdos Z."/>
            <person name="Studholme D.J."/>
            <person name="Raymond B."/>
            <person name="Sharma M."/>
        </authorList>
    </citation>
    <scope>NUCLEOTIDE SEQUENCE</scope>
    <source>
        <strain evidence="4">Ve6</strain>
    </source>
</reference>
<evidence type="ECO:0000313" key="4">
    <source>
        <dbReference type="EMBL" id="KAJ4145885.1"/>
    </source>
</evidence>
<evidence type="ECO:0000256" key="1">
    <source>
        <dbReference type="ARBA" id="ARBA00038215"/>
    </source>
</evidence>
<feature type="region of interest" description="Disordered" evidence="2">
    <location>
        <begin position="1"/>
        <end position="21"/>
    </location>
</feature>
<dbReference type="SUPFAM" id="SSF56601">
    <property type="entry name" value="beta-lactamase/transpeptidase-like"/>
    <property type="match status" value="1"/>
</dbReference>
<dbReference type="KEGG" id="amus:LMH87_004716"/>
<gene>
    <name evidence="4" type="ORF">LMH87_004716</name>
</gene>
<name>A0A9W8Q566_AKAMU</name>
<evidence type="ECO:0000259" key="3">
    <source>
        <dbReference type="Pfam" id="PF00144"/>
    </source>
</evidence>
<feature type="compositionally biased region" description="Polar residues" evidence="2">
    <location>
        <begin position="7"/>
        <end position="21"/>
    </location>
</feature>